<dbReference type="Proteomes" id="UP001530400">
    <property type="component" value="Unassembled WGS sequence"/>
</dbReference>
<dbReference type="EMBL" id="JALLPJ020000515">
    <property type="protein sequence ID" value="KAL3789695.1"/>
    <property type="molecule type" value="Genomic_DNA"/>
</dbReference>
<comment type="caution">
    <text evidence="3">The sequence shown here is derived from an EMBL/GenBank/DDBJ whole genome shotgun (WGS) entry which is preliminary data.</text>
</comment>
<evidence type="ECO:0000313" key="4">
    <source>
        <dbReference type="Proteomes" id="UP001530400"/>
    </source>
</evidence>
<evidence type="ECO:0000313" key="3">
    <source>
        <dbReference type="EMBL" id="KAL3789695.1"/>
    </source>
</evidence>
<evidence type="ECO:0000256" key="1">
    <source>
        <dbReference type="SAM" id="Coils"/>
    </source>
</evidence>
<protein>
    <submittedName>
        <fullName evidence="3">Uncharacterized protein</fullName>
    </submittedName>
</protein>
<sequence>MSNSFTSSNAHVIDNRNVVNPAAAAAGAGRGVKKGGLFQFRRRTMLDDQDEDAPMPYSISNFHQIFQEVKAENPTASMGAVGGRATNDHLKLEEQDHLRKLEDEVEAEEERKIGLAATTLNKFVDVIRVAASDEGEDQNAKAKTLWNRSPLNDSHGSNSSGKRDGGLLSFNSFCRRSTDDENVKSNTWHRSPLNDSYGSASDGDRNGGLLSFQSFRRRSSASGPKRLSLKAAPNHPFDFHESNESLLRNTENISKARTANEMYAIAANEQGANMAPRKSVGDFTAMLSVGDMSEGTRDSLKSDFSGLLLEELAKSVRIEEMERADQAAIAGNDSSEYNYTDEVLEAFQLGIGESTKLCTTERLSGDGHEHAYSDTWVDAQLENVASRIASSVQNSDENYDLNQSRHSDCKSAISGLSGISDCTSACGDGLIVGFKPRNRCTGGDSKLDEDHLHGGNFASDFSAWER</sequence>
<feature type="region of interest" description="Disordered" evidence="2">
    <location>
        <begin position="179"/>
        <end position="209"/>
    </location>
</feature>
<feature type="region of interest" description="Disordered" evidence="2">
    <location>
        <begin position="133"/>
        <end position="163"/>
    </location>
</feature>
<feature type="compositionally biased region" description="Polar residues" evidence="2">
    <location>
        <begin position="146"/>
        <end position="160"/>
    </location>
</feature>
<name>A0ABD3PP13_9STRA</name>
<dbReference type="AlphaFoldDB" id="A0ABD3PP13"/>
<feature type="compositionally biased region" description="Polar residues" evidence="2">
    <location>
        <begin position="184"/>
        <end position="199"/>
    </location>
</feature>
<keyword evidence="4" id="KW-1185">Reference proteome</keyword>
<feature type="coiled-coil region" evidence="1">
    <location>
        <begin position="91"/>
        <end position="118"/>
    </location>
</feature>
<proteinExistence type="predicted"/>
<evidence type="ECO:0000256" key="2">
    <source>
        <dbReference type="SAM" id="MobiDB-lite"/>
    </source>
</evidence>
<organism evidence="3 4">
    <name type="scientific">Cyclotella atomus</name>
    <dbReference type="NCBI Taxonomy" id="382360"/>
    <lineage>
        <taxon>Eukaryota</taxon>
        <taxon>Sar</taxon>
        <taxon>Stramenopiles</taxon>
        <taxon>Ochrophyta</taxon>
        <taxon>Bacillariophyta</taxon>
        <taxon>Coscinodiscophyceae</taxon>
        <taxon>Thalassiosirophycidae</taxon>
        <taxon>Stephanodiscales</taxon>
        <taxon>Stephanodiscaceae</taxon>
        <taxon>Cyclotella</taxon>
    </lineage>
</organism>
<gene>
    <name evidence="3" type="ORF">ACHAWO_001043</name>
</gene>
<keyword evidence="1" id="KW-0175">Coiled coil</keyword>
<accession>A0ABD3PP13</accession>
<reference evidence="3 4" key="1">
    <citation type="submission" date="2024-10" db="EMBL/GenBank/DDBJ databases">
        <title>Updated reference genomes for cyclostephanoid diatoms.</title>
        <authorList>
            <person name="Roberts W.R."/>
            <person name="Alverson A.J."/>
        </authorList>
    </citation>
    <scope>NUCLEOTIDE SEQUENCE [LARGE SCALE GENOMIC DNA]</scope>
    <source>
        <strain evidence="3 4">AJA010-31</strain>
    </source>
</reference>